<dbReference type="EMBL" id="MCGO01000007">
    <property type="protein sequence ID" value="ORY50248.1"/>
    <property type="molecule type" value="Genomic_DNA"/>
</dbReference>
<gene>
    <name evidence="1" type="ORF">BCR33DRAFT_713076</name>
</gene>
<reference evidence="1 2" key="1">
    <citation type="submission" date="2016-07" db="EMBL/GenBank/DDBJ databases">
        <title>Pervasive Adenine N6-methylation of Active Genes in Fungi.</title>
        <authorList>
            <consortium name="DOE Joint Genome Institute"/>
            <person name="Mondo S.J."/>
            <person name="Dannebaum R.O."/>
            <person name="Kuo R.C."/>
            <person name="Labutti K."/>
            <person name="Haridas S."/>
            <person name="Kuo A."/>
            <person name="Salamov A."/>
            <person name="Ahrendt S.R."/>
            <person name="Lipzen A."/>
            <person name="Sullivan W."/>
            <person name="Andreopoulos W.B."/>
            <person name="Clum A."/>
            <person name="Lindquist E."/>
            <person name="Daum C."/>
            <person name="Ramamoorthy G.K."/>
            <person name="Gryganskyi A."/>
            <person name="Culley D."/>
            <person name="Magnuson J.K."/>
            <person name="James T.Y."/>
            <person name="O'Malley M.A."/>
            <person name="Stajich J.E."/>
            <person name="Spatafora J.W."/>
            <person name="Visel A."/>
            <person name="Grigoriev I.V."/>
        </authorList>
    </citation>
    <scope>NUCLEOTIDE SEQUENCE [LARGE SCALE GENOMIC DNA]</scope>
    <source>
        <strain evidence="1 2">JEL800</strain>
    </source>
</reference>
<protein>
    <submittedName>
        <fullName evidence="1">Uncharacterized protein</fullName>
    </submittedName>
</protein>
<feature type="non-terminal residue" evidence="1">
    <location>
        <position position="1"/>
    </location>
</feature>
<comment type="caution">
    <text evidence="1">The sequence shown here is derived from an EMBL/GenBank/DDBJ whole genome shotgun (WGS) entry which is preliminary data.</text>
</comment>
<proteinExistence type="predicted"/>
<dbReference type="Proteomes" id="UP000193642">
    <property type="component" value="Unassembled WGS sequence"/>
</dbReference>
<name>A0A1Y2CT70_9FUNG</name>
<organism evidence="1 2">
    <name type="scientific">Rhizoclosmatium globosum</name>
    <dbReference type="NCBI Taxonomy" id="329046"/>
    <lineage>
        <taxon>Eukaryota</taxon>
        <taxon>Fungi</taxon>
        <taxon>Fungi incertae sedis</taxon>
        <taxon>Chytridiomycota</taxon>
        <taxon>Chytridiomycota incertae sedis</taxon>
        <taxon>Chytridiomycetes</taxon>
        <taxon>Chytridiales</taxon>
        <taxon>Chytriomycetaceae</taxon>
        <taxon>Rhizoclosmatium</taxon>
    </lineage>
</organism>
<sequence>IIEDYPRFSEDWIEQLKECKILLWCINKEYSFYENFCIARTKYKHIVLIRQ</sequence>
<evidence type="ECO:0000313" key="1">
    <source>
        <dbReference type="EMBL" id="ORY50248.1"/>
    </source>
</evidence>
<keyword evidence="2" id="KW-1185">Reference proteome</keyword>
<dbReference type="AlphaFoldDB" id="A0A1Y2CT70"/>
<accession>A0A1Y2CT70</accession>
<evidence type="ECO:0000313" key="2">
    <source>
        <dbReference type="Proteomes" id="UP000193642"/>
    </source>
</evidence>